<dbReference type="OrthoDB" id="19141at2759"/>
<protein>
    <submittedName>
        <fullName evidence="6">Aminoacyl tRNA synthase complex-interacting multifunctional protein 1</fullName>
    </submittedName>
</protein>
<evidence type="ECO:0000256" key="2">
    <source>
        <dbReference type="ARBA" id="ARBA00022884"/>
    </source>
</evidence>
<dbReference type="SUPFAM" id="SSF50249">
    <property type="entry name" value="Nucleic acid-binding proteins"/>
    <property type="match status" value="1"/>
</dbReference>
<dbReference type="FunFam" id="2.40.50.140:FF:000225">
    <property type="entry name" value="tyrosine--tRNA ligase, cytoplasmic"/>
    <property type="match status" value="1"/>
</dbReference>
<keyword evidence="2 3" id="KW-0694">RNA-binding</keyword>
<evidence type="ECO:0000256" key="1">
    <source>
        <dbReference type="ARBA" id="ARBA00022555"/>
    </source>
</evidence>
<dbReference type="InterPro" id="IPR002547">
    <property type="entry name" value="tRNA-bd_dom"/>
</dbReference>
<dbReference type="Gene3D" id="2.40.50.140">
    <property type="entry name" value="Nucleic acid-binding proteins"/>
    <property type="match status" value="1"/>
</dbReference>
<keyword evidence="5" id="KW-1185">Reference proteome</keyword>
<dbReference type="PANTHER" id="PTHR11586:SF47">
    <property type="entry name" value="NUCLEIC ACID-BINDING, OB-FOLD-LIKE PROTEIN"/>
    <property type="match status" value="1"/>
</dbReference>
<dbReference type="Proteomes" id="UP000504603">
    <property type="component" value="Unplaced"/>
</dbReference>
<accession>A0A6J1D7U8</accession>
<gene>
    <name evidence="6" type="primary">LOC111017824</name>
</gene>
<organism evidence="5 6">
    <name type="scientific">Momordica charantia</name>
    <name type="common">Bitter gourd</name>
    <name type="synonym">Balsam pear</name>
    <dbReference type="NCBI Taxonomy" id="3673"/>
    <lineage>
        <taxon>Eukaryota</taxon>
        <taxon>Viridiplantae</taxon>
        <taxon>Streptophyta</taxon>
        <taxon>Embryophyta</taxon>
        <taxon>Tracheophyta</taxon>
        <taxon>Spermatophyta</taxon>
        <taxon>Magnoliopsida</taxon>
        <taxon>eudicotyledons</taxon>
        <taxon>Gunneridae</taxon>
        <taxon>Pentapetalae</taxon>
        <taxon>rosids</taxon>
        <taxon>fabids</taxon>
        <taxon>Cucurbitales</taxon>
        <taxon>Cucurbitaceae</taxon>
        <taxon>Momordiceae</taxon>
        <taxon>Momordica</taxon>
    </lineage>
</organism>
<dbReference type="CDD" id="cd02799">
    <property type="entry name" value="tRNA_bind_EMAP-II_like"/>
    <property type="match status" value="1"/>
</dbReference>
<evidence type="ECO:0000256" key="3">
    <source>
        <dbReference type="PROSITE-ProRule" id="PRU00209"/>
    </source>
</evidence>
<proteinExistence type="predicted"/>
<dbReference type="GeneID" id="111017824"/>
<sequence>MASFPTAAAIANVTKNAGCGTARFLFFSSSSIVSKFDHCRPQRRAFPLFSPLLHNHNAAGRISRDCARFPLSFCTVSSAEPATSDAIASSSASLGTDDDDPDKKIKDAANMLDFRVGKIIKAWRHQEADSLYVEEVDVGEPEPRLICSGLVKYIPLEQLLDRRVIVLANLKPRNMRGIKSCGMLMAASDASHENVELLLPPEGSIPGERIWFGSEDEKEGQPVAATPNQIQKKKTWETVQPHLKTDSCCIVVLGPHPMRTSAGLVTSTSLKNANIS</sequence>
<dbReference type="AlphaFoldDB" id="A0A6J1D7U8"/>
<dbReference type="PANTHER" id="PTHR11586">
    <property type="entry name" value="TRNA-AMINOACYLATION COFACTOR ARC1 FAMILY MEMBER"/>
    <property type="match status" value="1"/>
</dbReference>
<dbReference type="PROSITE" id="PS50886">
    <property type="entry name" value="TRBD"/>
    <property type="match status" value="1"/>
</dbReference>
<dbReference type="Pfam" id="PF01588">
    <property type="entry name" value="tRNA_bind"/>
    <property type="match status" value="1"/>
</dbReference>
<evidence type="ECO:0000313" key="6">
    <source>
        <dbReference type="RefSeq" id="XP_022149397.1"/>
    </source>
</evidence>
<evidence type="ECO:0000313" key="5">
    <source>
        <dbReference type="Proteomes" id="UP000504603"/>
    </source>
</evidence>
<dbReference type="GO" id="GO:0000049">
    <property type="term" value="F:tRNA binding"/>
    <property type="evidence" value="ECO:0007669"/>
    <property type="project" value="UniProtKB-UniRule"/>
</dbReference>
<dbReference type="KEGG" id="mcha:111017824"/>
<keyword evidence="1 3" id="KW-0820">tRNA-binding</keyword>
<reference evidence="6" key="1">
    <citation type="submission" date="2025-08" db="UniProtKB">
        <authorList>
            <consortium name="RefSeq"/>
        </authorList>
    </citation>
    <scope>IDENTIFICATION</scope>
    <source>
        <strain evidence="6">OHB3-1</strain>
    </source>
</reference>
<dbReference type="RefSeq" id="XP_022149397.1">
    <property type="nucleotide sequence ID" value="XM_022293705.1"/>
</dbReference>
<dbReference type="InterPro" id="IPR051270">
    <property type="entry name" value="Tyrosine-tRNA_ligase_regulator"/>
</dbReference>
<dbReference type="InterPro" id="IPR012340">
    <property type="entry name" value="NA-bd_OB-fold"/>
</dbReference>
<name>A0A6J1D7U8_MOMCH</name>
<evidence type="ECO:0000259" key="4">
    <source>
        <dbReference type="PROSITE" id="PS50886"/>
    </source>
</evidence>
<feature type="domain" description="TRNA-binding" evidence="4">
    <location>
        <begin position="108"/>
        <end position="211"/>
    </location>
</feature>